<organism evidence="1 2">
    <name type="scientific">Pterulicium gracile</name>
    <dbReference type="NCBI Taxonomy" id="1884261"/>
    <lineage>
        <taxon>Eukaryota</taxon>
        <taxon>Fungi</taxon>
        <taxon>Dikarya</taxon>
        <taxon>Basidiomycota</taxon>
        <taxon>Agaricomycotina</taxon>
        <taxon>Agaricomycetes</taxon>
        <taxon>Agaricomycetidae</taxon>
        <taxon>Agaricales</taxon>
        <taxon>Pleurotineae</taxon>
        <taxon>Pterulaceae</taxon>
        <taxon>Pterulicium</taxon>
    </lineage>
</organism>
<accession>A0A5C3QG84</accession>
<dbReference type="Proteomes" id="UP000305067">
    <property type="component" value="Unassembled WGS sequence"/>
</dbReference>
<reference evidence="1 2" key="1">
    <citation type="journal article" date="2019" name="Nat. Ecol. Evol.">
        <title>Megaphylogeny resolves global patterns of mushroom evolution.</title>
        <authorList>
            <person name="Varga T."/>
            <person name="Krizsan K."/>
            <person name="Foldi C."/>
            <person name="Dima B."/>
            <person name="Sanchez-Garcia M."/>
            <person name="Sanchez-Ramirez S."/>
            <person name="Szollosi G.J."/>
            <person name="Szarkandi J.G."/>
            <person name="Papp V."/>
            <person name="Albert L."/>
            <person name="Andreopoulos W."/>
            <person name="Angelini C."/>
            <person name="Antonin V."/>
            <person name="Barry K.W."/>
            <person name="Bougher N.L."/>
            <person name="Buchanan P."/>
            <person name="Buyck B."/>
            <person name="Bense V."/>
            <person name="Catcheside P."/>
            <person name="Chovatia M."/>
            <person name="Cooper J."/>
            <person name="Damon W."/>
            <person name="Desjardin D."/>
            <person name="Finy P."/>
            <person name="Geml J."/>
            <person name="Haridas S."/>
            <person name="Hughes K."/>
            <person name="Justo A."/>
            <person name="Karasinski D."/>
            <person name="Kautmanova I."/>
            <person name="Kiss B."/>
            <person name="Kocsube S."/>
            <person name="Kotiranta H."/>
            <person name="LaButti K.M."/>
            <person name="Lechner B.E."/>
            <person name="Liimatainen K."/>
            <person name="Lipzen A."/>
            <person name="Lukacs Z."/>
            <person name="Mihaltcheva S."/>
            <person name="Morgado L.N."/>
            <person name="Niskanen T."/>
            <person name="Noordeloos M.E."/>
            <person name="Ohm R.A."/>
            <person name="Ortiz-Santana B."/>
            <person name="Ovrebo C."/>
            <person name="Racz N."/>
            <person name="Riley R."/>
            <person name="Savchenko A."/>
            <person name="Shiryaev A."/>
            <person name="Soop K."/>
            <person name="Spirin V."/>
            <person name="Szebenyi C."/>
            <person name="Tomsovsky M."/>
            <person name="Tulloss R.E."/>
            <person name="Uehling J."/>
            <person name="Grigoriev I.V."/>
            <person name="Vagvolgyi C."/>
            <person name="Papp T."/>
            <person name="Martin F.M."/>
            <person name="Miettinen O."/>
            <person name="Hibbett D.S."/>
            <person name="Nagy L.G."/>
        </authorList>
    </citation>
    <scope>NUCLEOTIDE SEQUENCE [LARGE SCALE GENOMIC DNA]</scope>
    <source>
        <strain evidence="1 2">CBS 309.79</strain>
    </source>
</reference>
<dbReference type="AlphaFoldDB" id="A0A5C3QG84"/>
<dbReference type="CDD" id="cd10170">
    <property type="entry name" value="ASKHA_NBD_HSP70"/>
    <property type="match status" value="1"/>
</dbReference>
<dbReference type="OrthoDB" id="2963168at2759"/>
<protein>
    <submittedName>
        <fullName evidence="1">Uncharacterized protein</fullName>
    </submittedName>
</protein>
<evidence type="ECO:0000313" key="2">
    <source>
        <dbReference type="Proteomes" id="UP000305067"/>
    </source>
</evidence>
<dbReference type="EMBL" id="ML178848">
    <property type="protein sequence ID" value="TFK97333.1"/>
    <property type="molecule type" value="Genomic_DNA"/>
</dbReference>
<dbReference type="PANTHER" id="PTHR14187:SF5">
    <property type="entry name" value="HEAT SHOCK 70 KDA PROTEIN 12A"/>
    <property type="match status" value="1"/>
</dbReference>
<name>A0A5C3QG84_9AGAR</name>
<proteinExistence type="predicted"/>
<dbReference type="Gene3D" id="3.30.420.40">
    <property type="match status" value="2"/>
</dbReference>
<dbReference type="PANTHER" id="PTHR14187">
    <property type="entry name" value="ALPHA KINASE/ELONGATION FACTOR 2 KINASE"/>
    <property type="match status" value="1"/>
</dbReference>
<gene>
    <name evidence="1" type="ORF">BDV98DRAFT_266345</name>
</gene>
<sequence length="293" mass="31784">MKSAAQALPPLPGQRSAQDVYADFLRYLLNCAGTYIKETHSASLWDSVKSNIDFVLSQPNGREGSQQKMLRKAAALGGLISDDQAGDSRLQFVTEGEASLNFCINQGLTTPEMQTGQRTIIVDAGGGTVDLSAYRVSLDTGSFEEIASAQCPFQGATNVARRAQTFLNVRDTALADDVPRMVTAFDTATKARLWRLRLWRFGGFRDTDRARNVCNGRLTIPERSTTNPMANVAITLSPSTGATFPSYSSVMVEGMNSCPGSTMATRTCSEVTERWMASRRAMVLPATARSLSL</sequence>
<evidence type="ECO:0000313" key="1">
    <source>
        <dbReference type="EMBL" id="TFK97333.1"/>
    </source>
</evidence>
<dbReference type="STRING" id="1884261.A0A5C3QG84"/>
<keyword evidence="2" id="KW-1185">Reference proteome</keyword>